<dbReference type="PANTHER" id="PTHR30348">
    <property type="entry name" value="UNCHARACTERIZED PROTEIN YECE"/>
    <property type="match status" value="1"/>
</dbReference>
<dbReference type="SUPFAM" id="SSF117396">
    <property type="entry name" value="TM1631-like"/>
    <property type="match status" value="1"/>
</dbReference>
<evidence type="ECO:0000313" key="1">
    <source>
        <dbReference type="EMBL" id="GAY74216.1"/>
    </source>
</evidence>
<gene>
    <name evidence="1" type="ORF">NBRC111893_2362</name>
</gene>
<dbReference type="AlphaFoldDB" id="A0A401FPI2"/>
<dbReference type="Proteomes" id="UP000286974">
    <property type="component" value="Unassembled WGS sequence"/>
</dbReference>
<protein>
    <recommendedName>
        <fullName evidence="3">DUF72 domain-containing protein</fullName>
    </recommendedName>
</protein>
<dbReference type="InterPro" id="IPR036520">
    <property type="entry name" value="UPF0759_sf"/>
</dbReference>
<evidence type="ECO:0008006" key="3">
    <source>
        <dbReference type="Google" id="ProtNLM"/>
    </source>
</evidence>
<name>A0A401FPI2_9LACO</name>
<proteinExistence type="predicted"/>
<sequence>MVVANQLKTVLFQFPPTFRLNTESIEYLRLVRSLMGKIAVSVEFRDDSWYADNVKTDVKNYLTELEFTFVTPDEPHTLNVGVPFEPIVTNHSLAFLRLHGRNVKGWTTPGNNWRAKRTLYNYSETELTDIATMIKRLANEVAEVIVVFNNNAGHDAAKNALRLKQILNIEYNNLAPLQMDLF</sequence>
<dbReference type="RefSeq" id="WP_369689740.1">
    <property type="nucleotide sequence ID" value="NZ_BEXA01000007.1"/>
</dbReference>
<dbReference type="Gene3D" id="3.20.20.410">
    <property type="entry name" value="Protein of unknown function UPF0759"/>
    <property type="match status" value="1"/>
</dbReference>
<accession>A0A401FPI2</accession>
<comment type="caution">
    <text evidence="1">The sequence shown here is derived from an EMBL/GenBank/DDBJ whole genome shotgun (WGS) entry which is preliminary data.</text>
</comment>
<dbReference type="InterPro" id="IPR002763">
    <property type="entry name" value="DUF72"/>
</dbReference>
<dbReference type="Pfam" id="PF01904">
    <property type="entry name" value="DUF72"/>
    <property type="match status" value="1"/>
</dbReference>
<organism evidence="1 2">
    <name type="scientific">Lentilactobacillus kosonis</name>
    <dbReference type="NCBI Taxonomy" id="2810561"/>
    <lineage>
        <taxon>Bacteria</taxon>
        <taxon>Bacillati</taxon>
        <taxon>Bacillota</taxon>
        <taxon>Bacilli</taxon>
        <taxon>Lactobacillales</taxon>
        <taxon>Lactobacillaceae</taxon>
        <taxon>Lentilactobacillus</taxon>
    </lineage>
</organism>
<dbReference type="EMBL" id="BEXA01000007">
    <property type="protein sequence ID" value="GAY74216.1"/>
    <property type="molecule type" value="Genomic_DNA"/>
</dbReference>
<dbReference type="PANTHER" id="PTHR30348:SF13">
    <property type="entry name" value="UPF0759 PROTEIN YUNF"/>
    <property type="match status" value="1"/>
</dbReference>
<reference evidence="1 2" key="1">
    <citation type="submission" date="2017-11" db="EMBL/GenBank/DDBJ databases">
        <title>Draft Genome Sequence of Lactobacillus curieae NBRC 111893 isolated from Koso, a Japanese sugar-Vegetable Fermented Beverage.</title>
        <authorList>
            <person name="Chiou T.Y."/>
            <person name="Oshima K."/>
            <person name="Suda W."/>
            <person name="Hattori M."/>
            <person name="Takahashi T."/>
        </authorList>
    </citation>
    <scope>NUCLEOTIDE SEQUENCE [LARGE SCALE GENOMIC DNA]</scope>
    <source>
        <strain evidence="1 2">NBRC111893</strain>
    </source>
</reference>
<evidence type="ECO:0000313" key="2">
    <source>
        <dbReference type="Proteomes" id="UP000286974"/>
    </source>
</evidence>
<keyword evidence="2" id="KW-1185">Reference proteome</keyword>